<dbReference type="GO" id="GO:0005730">
    <property type="term" value="C:nucleolus"/>
    <property type="evidence" value="ECO:0007669"/>
    <property type="project" value="TreeGrafter"/>
</dbReference>
<dbReference type="PANTHER" id="PTHR13500">
    <property type="entry name" value="NUCLEOLAR PRERIBOSOMAL-ASSOCIATED PROTEIN 1"/>
    <property type="match status" value="1"/>
</dbReference>
<protein>
    <recommendedName>
        <fullName evidence="2">URB1 C-terminal domain-containing protein</fullName>
    </recommendedName>
</protein>
<dbReference type="InParanoid" id="A0A1Z5JNV2"/>
<dbReference type="EMBL" id="BDSP01000092">
    <property type="protein sequence ID" value="GAX15438.1"/>
    <property type="molecule type" value="Genomic_DNA"/>
</dbReference>
<dbReference type="Pfam" id="PF16201">
    <property type="entry name" value="NopRA1"/>
    <property type="match status" value="1"/>
</dbReference>
<keyword evidence="4" id="KW-1185">Reference proteome</keyword>
<reference evidence="3 4" key="1">
    <citation type="journal article" date="2015" name="Plant Cell">
        <title>Oil accumulation by the oleaginous diatom Fistulifera solaris as revealed by the genome and transcriptome.</title>
        <authorList>
            <person name="Tanaka T."/>
            <person name="Maeda Y."/>
            <person name="Veluchamy A."/>
            <person name="Tanaka M."/>
            <person name="Abida H."/>
            <person name="Marechal E."/>
            <person name="Bowler C."/>
            <person name="Muto M."/>
            <person name="Sunaga Y."/>
            <person name="Tanaka M."/>
            <person name="Yoshino T."/>
            <person name="Taniguchi T."/>
            <person name="Fukuda Y."/>
            <person name="Nemoto M."/>
            <person name="Matsumoto M."/>
            <person name="Wong P.S."/>
            <person name="Aburatani S."/>
            <person name="Fujibuchi W."/>
        </authorList>
    </citation>
    <scope>NUCLEOTIDE SEQUENCE [LARGE SCALE GENOMIC DNA]</scope>
    <source>
        <strain evidence="3 4">JPCC DA0580</strain>
    </source>
</reference>
<dbReference type="PANTHER" id="PTHR13500:SF0">
    <property type="entry name" value="NUCLEOLAR PRE-RIBOSOMAL-ASSOCIATED PROTEIN 1"/>
    <property type="match status" value="1"/>
</dbReference>
<organism evidence="3 4">
    <name type="scientific">Fistulifera solaris</name>
    <name type="common">Oleaginous diatom</name>
    <dbReference type="NCBI Taxonomy" id="1519565"/>
    <lineage>
        <taxon>Eukaryota</taxon>
        <taxon>Sar</taxon>
        <taxon>Stramenopiles</taxon>
        <taxon>Ochrophyta</taxon>
        <taxon>Bacillariophyta</taxon>
        <taxon>Bacillariophyceae</taxon>
        <taxon>Bacillariophycidae</taxon>
        <taxon>Naviculales</taxon>
        <taxon>Naviculaceae</taxon>
        <taxon>Fistulifera</taxon>
    </lineage>
</organism>
<comment type="caution">
    <text evidence="3">The sequence shown here is derived from an EMBL/GenBank/DDBJ whole genome shotgun (WGS) entry which is preliminary data.</text>
</comment>
<dbReference type="GO" id="GO:0000463">
    <property type="term" value="P:maturation of LSU-rRNA from tricistronic rRNA transcript (SSU-rRNA, 5.8S rRNA, LSU-rRNA)"/>
    <property type="evidence" value="ECO:0007669"/>
    <property type="project" value="TreeGrafter"/>
</dbReference>
<evidence type="ECO:0000256" key="1">
    <source>
        <dbReference type="SAM" id="MobiDB-lite"/>
    </source>
</evidence>
<name>A0A1Z5JNV2_FISSO</name>
<gene>
    <name evidence="3" type="ORF">FisN_8Lh261</name>
</gene>
<feature type="region of interest" description="Disordered" evidence="1">
    <location>
        <begin position="43"/>
        <end position="81"/>
    </location>
</feature>
<proteinExistence type="predicted"/>
<evidence type="ECO:0000313" key="3">
    <source>
        <dbReference type="EMBL" id="GAX15438.1"/>
    </source>
</evidence>
<dbReference type="OrthoDB" id="72892at2759"/>
<evidence type="ECO:0000313" key="4">
    <source>
        <dbReference type="Proteomes" id="UP000198406"/>
    </source>
</evidence>
<dbReference type="InterPro" id="IPR039844">
    <property type="entry name" value="URB1"/>
</dbReference>
<dbReference type="InterPro" id="IPR032436">
    <property type="entry name" value="URB1_C"/>
</dbReference>
<dbReference type="Proteomes" id="UP000198406">
    <property type="component" value="Unassembled WGS sequence"/>
</dbReference>
<evidence type="ECO:0000259" key="2">
    <source>
        <dbReference type="Pfam" id="PF16201"/>
    </source>
</evidence>
<feature type="domain" description="URB1 C-terminal" evidence="2">
    <location>
        <begin position="1611"/>
        <end position="1828"/>
    </location>
</feature>
<sequence>MNKRRRFSPLGASEFAAILNGEDPGAIHDALRRFVQTVREERRAAVGDSSLEVEKTSESSTSEDEEDKPLQKKQKFRKEDSWKEDTAKYDVPFVGTSVARGDTSRVVAGEWPTGLLKAYVEKSPRAIEFNHLLPGGPIHKILLRRKHGRTWHKIQKLYLQAVSELITMAVPLECIKNDTMPGQYTSNKDSSTRQIVETLVSSHFAGWCLLLKEETGNGKGKAGVVGGCGELAQYIIRIFHRLTRISSEKARHIMRDVEQSISEHVLRFLLKKPIKEGEEYAASSRAASKIELLEWVGWLTSIPDHSILSRLCSPGARERKISPGLLYMSLRDGSADFGHDSVASAIGLVVRKLRDVLLSEDSRSRKILIDLFSRDVVQSLCQVSVHAPVLSSQNSVEKVLQFIDKTDNQVEAVGSEARRLLLILICNPEKSPFVQSIRKNLKSTKRTRPVILQIVQHFLKSESGEITKLVLQTVRVNPSLFGPLLQNISFPDMKRAFAFIARVNFAANFILHGPSIEECLKSDGSYQSIEDDAALLHLFLPCNMKDTILRKALQSGNTLIVAEVLKLIVFVFKRICYYPAASQDDDEKVLLEPPRLWNLLKAWIPEPSLLVSILVKFDASQGLTSLAVTNRVCLVLNFLLDHIPEVFYGFTFDWSKLLSKDSNFNSARSTIQGALLRTIMLMLQANQLRLPPGTEAKFCYDLLHILLHTKFVHVYDLAKKTVLYYLSAHLGNHGHSEQRSFVADEISCWIDGLSIATLSDFFSVLQQILQQPYHFTLQFAKIWLDCVGDKAVPRMPFTALMIQSLRLVHQLSSQYTLLYSQVATNALLFHNDPVALATVIKEVHRQEKLGGASVCIDRLVQLIDELFFNERSGESKQLITLGEHLESLFSSSRHPLLCLIQKVKIRTSLSISNPSLGWEDVSLLVRQCSNQMMWHETDRKALSNGLKSALPGLLLKLPSAWKPCSTVLTEIAHLGLIMISGVSIMDDRGIQVDAEVTRSLSGNMLELCQTNIENTQDLYQLLFTCPCLSSLLLGELLCQLIDEPKKDPIYSALTANILDLVANGFVKNDKDYLLCGKVSVMVVKLWCSLGSELNIPENKALVKSADNAVKQMLSGSNLAASFALCALLKREPTEVVAECIGGGVVDHPERIEILLTLLDREPASYAPAIVEALRCLKSIPSSKFDDLLVALKISYLHNDDEKEFLLTWQHDFLKRLLKDIADNNEIDIAYHFQRFERILEEVRDSSMLIDALSIFINKCRLSPKEFKLCFTKLTDATERISMLVTGERPREVASLFLLLLTEKVNQSVRSCLRNLGTNKDNIESKAINVIDGTITLLNSTVDFDLDCLRSDGKESINNAVKVCLRVGLRPVNTEADVLSWRCLKLARSYVSSIQSGKLCGMFNIRGDFSSLVFEMASTHSNFHDLLRNGMSDLAKRELLDLLLECLENARHLAYDKEVWQTLLCTFGCGMSSIDLTLRKIVARYGWLEKEVDTSLVTMDQFTWGMPPSTSMPSADSFLNALEMYRIQATLCNFPIHDSTDPFLVELSKDGELQRNFIKDDRYSPGFLLPLALAQLEFSMDIDHEATLVSTGNVNLKAVELAQRYCERGVAALCFMALASNCKRLRHTGLAILGLLNFLAGSKLALESSTWRSRPQLMMLLDSFRRSMVIFNETKESTVQCPQLPGLSALFLARASLVLSHPGDEIYANINRVFLRIEKDHGAFQDLWRLPSFVALFCSAADDHEKLLEERIFALRLVRDGFLNEMCYKPLHACHGIEMILSSFGNYCMRSYPDKRDEFVVLMEALERLVNFGGIRSSDHLFKRLGLLSFWRSLILARPLTSYFQTSKERGVFLSCFRACMNHASSVLSKDDFSLATQGLWPPLLDFFLELIASDKNYAFSCLSTLSALKGASHDRKYLDRPIGNFNGVAFSMATRLLRVMEALRESSFAMILCTMPLCTSEQDADAEHAATICLGLLRMVVRRELALYCALVRIESLINHFASLTFDRNEELLVSLLKLRSNITLEEEMLSLWQKCVFILVNSRPNDIDEHCATVFRKLSLDLIQ</sequence>
<dbReference type="GO" id="GO:0000466">
    <property type="term" value="P:maturation of 5.8S rRNA from tricistronic rRNA transcript (SSU-rRNA, 5.8S rRNA, LSU-rRNA)"/>
    <property type="evidence" value="ECO:0007669"/>
    <property type="project" value="TreeGrafter"/>
</dbReference>
<accession>A0A1Z5JNV2</accession>